<evidence type="ECO:0000256" key="2">
    <source>
        <dbReference type="SAM" id="MobiDB-lite"/>
    </source>
</evidence>
<keyword evidence="3" id="KW-0812">Transmembrane</keyword>
<evidence type="ECO:0000313" key="4">
    <source>
        <dbReference type="EMBL" id="BDY13367.1"/>
    </source>
</evidence>
<feature type="compositionally biased region" description="Basic and acidic residues" evidence="2">
    <location>
        <begin position="337"/>
        <end position="354"/>
    </location>
</feature>
<evidence type="ECO:0000256" key="1">
    <source>
        <dbReference type="SAM" id="Coils"/>
    </source>
</evidence>
<sequence>MFSTMHNQSRASELIERARSAIESASKQIKEAKDRLVEEISKSDSVKERLSKKSLTRFQKLAKELHNEPPLEITPVSETLFIEQAEPLLRQSEAEPPQIVQLRQKKGGAFFAALFAALVTVAAALLIGALGTALPLTLDTFSDPNAIERILAWIGGGAFDPEIANPLWGAAGLAVAAITAALITWSITLSKTARHNLDIAESLESEAEAYGHAMRETAETMEEVAEALRKYRQDLEICDAFVNEFNASIQRILLTEGNDFEAFKPASKRLIERASEAVTAMIPLLNIAILTTENRAAEQLLHAVEALHELVENLIEERPLKGEAAPNEPIILGYTKENNEEASRPEEGSEREKS</sequence>
<dbReference type="RefSeq" id="WP_286336322.1">
    <property type="nucleotide sequence ID" value="NZ_AP027370.1"/>
</dbReference>
<accession>A0ABM8FNE1</accession>
<evidence type="ECO:0000256" key="3">
    <source>
        <dbReference type="SAM" id="Phobius"/>
    </source>
</evidence>
<keyword evidence="3" id="KW-0472">Membrane</keyword>
<gene>
    <name evidence="4" type="ORF">HCR_16790</name>
</gene>
<keyword evidence="1" id="KW-0175">Coiled coil</keyword>
<dbReference type="Proteomes" id="UP001321445">
    <property type="component" value="Chromosome"/>
</dbReference>
<feature type="coiled-coil region" evidence="1">
    <location>
        <begin position="15"/>
        <end position="49"/>
    </location>
</feature>
<feature type="transmembrane region" description="Helical" evidence="3">
    <location>
        <begin position="167"/>
        <end position="187"/>
    </location>
</feature>
<feature type="transmembrane region" description="Helical" evidence="3">
    <location>
        <begin position="109"/>
        <end position="134"/>
    </location>
</feature>
<dbReference type="EMBL" id="AP027370">
    <property type="protein sequence ID" value="BDY13367.1"/>
    <property type="molecule type" value="Genomic_DNA"/>
</dbReference>
<feature type="region of interest" description="Disordered" evidence="2">
    <location>
        <begin position="326"/>
        <end position="354"/>
    </location>
</feature>
<organism evidence="4 5">
    <name type="scientific">Hydrogenimonas cancrithermarum</name>
    <dbReference type="NCBI Taxonomy" id="2993563"/>
    <lineage>
        <taxon>Bacteria</taxon>
        <taxon>Pseudomonadati</taxon>
        <taxon>Campylobacterota</taxon>
        <taxon>Epsilonproteobacteria</taxon>
        <taxon>Campylobacterales</taxon>
        <taxon>Hydrogenimonadaceae</taxon>
        <taxon>Hydrogenimonas</taxon>
    </lineage>
</organism>
<keyword evidence="3" id="KW-1133">Transmembrane helix</keyword>
<proteinExistence type="predicted"/>
<keyword evidence="5" id="KW-1185">Reference proteome</keyword>
<name>A0ABM8FNE1_9BACT</name>
<protein>
    <submittedName>
        <fullName evidence="4">Uncharacterized protein</fullName>
    </submittedName>
</protein>
<reference evidence="4 5" key="1">
    <citation type="submission" date="2023-03" db="EMBL/GenBank/DDBJ databases">
        <title>Description of Hydrogenimonas sp. ISO32.</title>
        <authorList>
            <person name="Mino S."/>
            <person name="Fukazawa S."/>
            <person name="Sawabe T."/>
        </authorList>
    </citation>
    <scope>NUCLEOTIDE SEQUENCE [LARGE SCALE GENOMIC DNA]</scope>
    <source>
        <strain evidence="4 5">ISO32</strain>
    </source>
</reference>
<evidence type="ECO:0000313" key="5">
    <source>
        <dbReference type="Proteomes" id="UP001321445"/>
    </source>
</evidence>